<keyword evidence="9" id="KW-0809">Transit peptide</keyword>
<evidence type="ECO:0000256" key="22">
    <source>
        <dbReference type="ARBA" id="ARBA00048074"/>
    </source>
</evidence>
<dbReference type="PANTHER" id="PTHR12418">
    <property type="entry name" value="ACYL-COENZYME A THIOESTERASE THEM4"/>
    <property type="match status" value="1"/>
</dbReference>
<dbReference type="CDD" id="cd03443">
    <property type="entry name" value="PaaI_thioesterase"/>
    <property type="match status" value="1"/>
</dbReference>
<evidence type="ECO:0000256" key="16">
    <source>
        <dbReference type="ARBA" id="ARBA00038848"/>
    </source>
</evidence>
<dbReference type="Gene3D" id="3.10.129.10">
    <property type="entry name" value="Hotdog Thioesterase"/>
    <property type="match status" value="1"/>
</dbReference>
<comment type="catalytic activity">
    <reaction evidence="13">
        <text>(5Z,8Z,11Z,14Z)-eicosatetraenoyl-CoA + H2O = (5Z,8Z,11Z,14Z)-eicosatetraenoate + CoA + H(+)</text>
        <dbReference type="Rhea" id="RHEA:40151"/>
        <dbReference type="ChEBI" id="CHEBI:15377"/>
        <dbReference type="ChEBI" id="CHEBI:15378"/>
        <dbReference type="ChEBI" id="CHEBI:32395"/>
        <dbReference type="ChEBI" id="CHEBI:57287"/>
        <dbReference type="ChEBI" id="CHEBI:57368"/>
    </reaction>
    <physiologicalReaction direction="left-to-right" evidence="13">
        <dbReference type="Rhea" id="RHEA:40152"/>
    </physiologicalReaction>
</comment>
<keyword evidence="26" id="KW-1185">Reference proteome</keyword>
<evidence type="ECO:0000256" key="20">
    <source>
        <dbReference type="ARBA" id="ARBA00047734"/>
    </source>
</evidence>
<organism evidence="25 26">
    <name type="scientific">Mycobacterium paraterrae</name>
    <dbReference type="NCBI Taxonomy" id="577492"/>
    <lineage>
        <taxon>Bacteria</taxon>
        <taxon>Bacillati</taxon>
        <taxon>Actinomycetota</taxon>
        <taxon>Actinomycetes</taxon>
        <taxon>Mycobacteriales</taxon>
        <taxon>Mycobacteriaceae</taxon>
        <taxon>Mycobacterium</taxon>
    </lineage>
</organism>
<comment type="catalytic activity">
    <reaction evidence="20">
        <text>hexadecanoyl-CoA + H2O = hexadecanoate + CoA + H(+)</text>
        <dbReference type="Rhea" id="RHEA:16645"/>
        <dbReference type="ChEBI" id="CHEBI:7896"/>
        <dbReference type="ChEBI" id="CHEBI:15377"/>
        <dbReference type="ChEBI" id="CHEBI:15378"/>
        <dbReference type="ChEBI" id="CHEBI:57287"/>
        <dbReference type="ChEBI" id="CHEBI:57379"/>
        <dbReference type="EC" id="3.1.2.2"/>
    </reaction>
    <physiologicalReaction direction="left-to-right" evidence="20">
        <dbReference type="Rhea" id="RHEA:16646"/>
    </physiologicalReaction>
</comment>
<keyword evidence="10" id="KW-0443">Lipid metabolism</keyword>
<evidence type="ECO:0000313" key="25">
    <source>
        <dbReference type="EMBL" id="UMB70293.1"/>
    </source>
</evidence>
<dbReference type="InterPro" id="IPR006683">
    <property type="entry name" value="Thioestr_dom"/>
</dbReference>
<accession>A0ABY3VSW0</accession>
<evidence type="ECO:0000256" key="23">
    <source>
        <dbReference type="ARBA" id="ARBA00048180"/>
    </source>
</evidence>
<evidence type="ECO:0000256" key="14">
    <source>
        <dbReference type="ARBA" id="ARBA00037002"/>
    </source>
</evidence>
<keyword evidence="11" id="KW-0472">Membrane</keyword>
<dbReference type="InterPro" id="IPR052365">
    <property type="entry name" value="THEM4/THEM5_acyl-CoA_thioest"/>
</dbReference>
<proteinExistence type="inferred from homology"/>
<evidence type="ECO:0000256" key="1">
    <source>
        <dbReference type="ARBA" id="ARBA00004170"/>
    </source>
</evidence>
<evidence type="ECO:0000256" key="2">
    <source>
        <dbReference type="ARBA" id="ARBA00004496"/>
    </source>
</evidence>
<evidence type="ECO:0000256" key="10">
    <source>
        <dbReference type="ARBA" id="ARBA00023098"/>
    </source>
</evidence>
<evidence type="ECO:0000256" key="18">
    <source>
        <dbReference type="ARBA" id="ARBA00043210"/>
    </source>
</evidence>
<comment type="catalytic activity">
    <reaction evidence="23">
        <text>tetradecanoyl-CoA + H2O = tetradecanoate + CoA + H(+)</text>
        <dbReference type="Rhea" id="RHEA:40119"/>
        <dbReference type="ChEBI" id="CHEBI:15377"/>
        <dbReference type="ChEBI" id="CHEBI:15378"/>
        <dbReference type="ChEBI" id="CHEBI:30807"/>
        <dbReference type="ChEBI" id="CHEBI:57287"/>
        <dbReference type="ChEBI" id="CHEBI:57385"/>
    </reaction>
    <physiologicalReaction direction="left-to-right" evidence="23">
        <dbReference type="Rhea" id="RHEA:40120"/>
    </physiologicalReaction>
</comment>
<evidence type="ECO:0000256" key="6">
    <source>
        <dbReference type="ARBA" id="ARBA00022703"/>
    </source>
</evidence>
<comment type="catalytic activity">
    <reaction evidence="21">
        <text>decanoyl-CoA + H2O = decanoate + CoA + H(+)</text>
        <dbReference type="Rhea" id="RHEA:40059"/>
        <dbReference type="ChEBI" id="CHEBI:15377"/>
        <dbReference type="ChEBI" id="CHEBI:15378"/>
        <dbReference type="ChEBI" id="CHEBI:27689"/>
        <dbReference type="ChEBI" id="CHEBI:57287"/>
        <dbReference type="ChEBI" id="CHEBI:61430"/>
    </reaction>
    <physiologicalReaction direction="left-to-right" evidence="21">
        <dbReference type="Rhea" id="RHEA:40060"/>
    </physiologicalReaction>
</comment>
<dbReference type="InterPro" id="IPR029069">
    <property type="entry name" value="HotDog_dom_sf"/>
</dbReference>
<evidence type="ECO:0000256" key="5">
    <source>
        <dbReference type="ARBA" id="ARBA00022490"/>
    </source>
</evidence>
<dbReference type="PANTHER" id="PTHR12418:SF19">
    <property type="entry name" value="ACYL-COENZYME A THIOESTERASE THEM4"/>
    <property type="match status" value="1"/>
</dbReference>
<dbReference type="EMBL" id="CP092488">
    <property type="protein sequence ID" value="UMB70293.1"/>
    <property type="molecule type" value="Genomic_DNA"/>
</dbReference>
<evidence type="ECO:0000256" key="4">
    <source>
        <dbReference type="ARBA" id="ARBA00022475"/>
    </source>
</evidence>
<keyword evidence="6" id="KW-0053">Apoptosis</keyword>
<keyword evidence="7" id="KW-0378">Hydrolase</keyword>
<dbReference type="Pfam" id="PF03061">
    <property type="entry name" value="4HBT"/>
    <property type="match status" value="1"/>
</dbReference>
<evidence type="ECO:0000256" key="21">
    <source>
        <dbReference type="ARBA" id="ARBA00047969"/>
    </source>
</evidence>
<evidence type="ECO:0000256" key="11">
    <source>
        <dbReference type="ARBA" id="ARBA00023136"/>
    </source>
</evidence>
<dbReference type="EC" id="3.1.2.2" evidence="16"/>
<comment type="catalytic activity">
    <reaction evidence="14">
        <text>(9Z)-octadecenoyl-CoA + H2O = (9Z)-octadecenoate + CoA + H(+)</text>
        <dbReference type="Rhea" id="RHEA:40139"/>
        <dbReference type="ChEBI" id="CHEBI:15377"/>
        <dbReference type="ChEBI" id="CHEBI:15378"/>
        <dbReference type="ChEBI" id="CHEBI:30823"/>
        <dbReference type="ChEBI" id="CHEBI:57287"/>
        <dbReference type="ChEBI" id="CHEBI:57387"/>
    </reaction>
    <physiologicalReaction direction="left-to-right" evidence="14">
        <dbReference type="Rhea" id="RHEA:40140"/>
    </physiologicalReaction>
</comment>
<evidence type="ECO:0000256" key="13">
    <source>
        <dbReference type="ARBA" id="ARBA00035852"/>
    </source>
</evidence>
<sequence>MTVERELAQLTSLYGPLTDSLRRLIDLSIRTEADPATVTAAKAKIDSAADDLSTSVSPGSFGVRQSGDHQPKTWGNVLIGLRNPIAPPLVVQHGNDGQAWAELTLGAAYEGPAGHVHGGVCALILDHVLAATAHQPGRPAVTGTLCVRYLRGTPLGSLHAEARIERVEGTKTFAVGHIADAKGITVQAEGVFIYPRDGAP</sequence>
<keyword evidence="12" id="KW-0966">Cell projection</keyword>
<dbReference type="SUPFAM" id="SSF54637">
    <property type="entry name" value="Thioesterase/thiol ester dehydrase-isomerase"/>
    <property type="match status" value="1"/>
</dbReference>
<comment type="similarity">
    <text evidence="15">Belongs to the THEM4/THEM5 thioesterase family.</text>
</comment>
<evidence type="ECO:0000259" key="24">
    <source>
        <dbReference type="Pfam" id="PF03061"/>
    </source>
</evidence>
<comment type="catalytic activity">
    <reaction evidence="22">
        <text>dodecanoyl-CoA + H2O = dodecanoate + CoA + H(+)</text>
        <dbReference type="Rhea" id="RHEA:30135"/>
        <dbReference type="ChEBI" id="CHEBI:15377"/>
        <dbReference type="ChEBI" id="CHEBI:15378"/>
        <dbReference type="ChEBI" id="CHEBI:18262"/>
        <dbReference type="ChEBI" id="CHEBI:57287"/>
        <dbReference type="ChEBI" id="CHEBI:57375"/>
    </reaction>
    <physiologicalReaction direction="left-to-right" evidence="22">
        <dbReference type="Rhea" id="RHEA:30136"/>
    </physiologicalReaction>
</comment>
<dbReference type="Proteomes" id="UP001055336">
    <property type="component" value="Chromosome"/>
</dbReference>
<evidence type="ECO:0000256" key="3">
    <source>
        <dbReference type="ARBA" id="ARBA00004632"/>
    </source>
</evidence>
<keyword evidence="8" id="KW-0276">Fatty acid metabolism</keyword>
<evidence type="ECO:0000256" key="17">
    <source>
        <dbReference type="ARBA" id="ARBA00040123"/>
    </source>
</evidence>
<protein>
    <recommendedName>
        <fullName evidence="17">Acyl-coenzyme A thioesterase THEM4</fullName>
        <ecNumber evidence="16">3.1.2.2</ecNumber>
    </recommendedName>
    <alternativeName>
        <fullName evidence="18">Thioesterase superfamily member 4</fullName>
    </alternativeName>
</protein>
<comment type="catalytic activity">
    <reaction evidence="19">
        <text>octanoyl-CoA + H2O = octanoate + CoA + H(+)</text>
        <dbReference type="Rhea" id="RHEA:30143"/>
        <dbReference type="ChEBI" id="CHEBI:15377"/>
        <dbReference type="ChEBI" id="CHEBI:15378"/>
        <dbReference type="ChEBI" id="CHEBI:25646"/>
        <dbReference type="ChEBI" id="CHEBI:57287"/>
        <dbReference type="ChEBI" id="CHEBI:57386"/>
    </reaction>
    <physiologicalReaction direction="left-to-right" evidence="19">
        <dbReference type="Rhea" id="RHEA:30144"/>
    </physiologicalReaction>
</comment>
<keyword evidence="5" id="KW-0963">Cytoplasm</keyword>
<gene>
    <name evidence="25" type="ORF">MKK62_02830</name>
</gene>
<evidence type="ECO:0000256" key="15">
    <source>
        <dbReference type="ARBA" id="ARBA00038456"/>
    </source>
</evidence>
<comment type="subcellular location">
    <subcellularLocation>
        <location evidence="3">Cell projection</location>
        <location evidence="3">Ruffle membrane</location>
    </subcellularLocation>
    <subcellularLocation>
        <location evidence="2">Cytoplasm</location>
    </subcellularLocation>
    <subcellularLocation>
        <location evidence="1">Membrane</location>
        <topology evidence="1">Peripheral membrane protein</topology>
    </subcellularLocation>
</comment>
<reference evidence="25" key="1">
    <citation type="submission" date="2022-08" db="EMBL/GenBank/DDBJ databases">
        <title>Whole genome sequencing of non-tuberculosis mycobacteria type-strains.</title>
        <authorList>
            <person name="Igarashi Y."/>
            <person name="Osugi A."/>
            <person name="Mitarai S."/>
        </authorList>
    </citation>
    <scope>NUCLEOTIDE SEQUENCE</scope>
    <source>
        <strain evidence="25">DSM 45127</strain>
    </source>
</reference>
<feature type="domain" description="Thioesterase" evidence="24">
    <location>
        <begin position="114"/>
        <end position="183"/>
    </location>
</feature>
<evidence type="ECO:0000256" key="8">
    <source>
        <dbReference type="ARBA" id="ARBA00022832"/>
    </source>
</evidence>
<evidence type="ECO:0000256" key="12">
    <source>
        <dbReference type="ARBA" id="ARBA00023273"/>
    </source>
</evidence>
<evidence type="ECO:0000256" key="9">
    <source>
        <dbReference type="ARBA" id="ARBA00022946"/>
    </source>
</evidence>
<name>A0ABY3VSW0_9MYCO</name>
<evidence type="ECO:0000313" key="26">
    <source>
        <dbReference type="Proteomes" id="UP001055336"/>
    </source>
</evidence>
<evidence type="ECO:0000256" key="7">
    <source>
        <dbReference type="ARBA" id="ARBA00022801"/>
    </source>
</evidence>
<dbReference type="RefSeq" id="WP_240262019.1">
    <property type="nucleotide sequence ID" value="NZ_CP092488.2"/>
</dbReference>
<keyword evidence="4" id="KW-1003">Cell membrane</keyword>
<evidence type="ECO:0000256" key="19">
    <source>
        <dbReference type="ARBA" id="ARBA00047588"/>
    </source>
</evidence>